<evidence type="ECO:0000313" key="1">
    <source>
        <dbReference type="EMBL" id="KAJ9653231.1"/>
    </source>
</evidence>
<keyword evidence="2" id="KW-1185">Reference proteome</keyword>
<accession>A0ACC2ZZS4</accession>
<protein>
    <submittedName>
        <fullName evidence="1">Uncharacterized protein</fullName>
    </submittedName>
</protein>
<proteinExistence type="predicted"/>
<evidence type="ECO:0000313" key="2">
    <source>
        <dbReference type="Proteomes" id="UP001172386"/>
    </source>
</evidence>
<name>A0ACC2ZZS4_9EURO</name>
<comment type="caution">
    <text evidence="1">The sequence shown here is derived from an EMBL/GenBank/DDBJ whole genome shotgun (WGS) entry which is preliminary data.</text>
</comment>
<gene>
    <name evidence="1" type="ORF">H2198_007589</name>
</gene>
<reference evidence="1" key="1">
    <citation type="submission" date="2022-10" db="EMBL/GenBank/DDBJ databases">
        <title>Culturing micro-colonial fungi from biological soil crusts in the Mojave desert and describing Neophaeococcomyces mojavensis, and introducing the new genera and species Taxawa tesnikishii.</title>
        <authorList>
            <person name="Kurbessoian T."/>
            <person name="Stajich J.E."/>
        </authorList>
    </citation>
    <scope>NUCLEOTIDE SEQUENCE</scope>
    <source>
        <strain evidence="1">JES_112</strain>
    </source>
</reference>
<dbReference type="EMBL" id="JAPDRQ010000162">
    <property type="protein sequence ID" value="KAJ9653231.1"/>
    <property type="molecule type" value="Genomic_DNA"/>
</dbReference>
<dbReference type="Proteomes" id="UP001172386">
    <property type="component" value="Unassembled WGS sequence"/>
</dbReference>
<organism evidence="1 2">
    <name type="scientific">Neophaeococcomyces mojaviensis</name>
    <dbReference type="NCBI Taxonomy" id="3383035"/>
    <lineage>
        <taxon>Eukaryota</taxon>
        <taxon>Fungi</taxon>
        <taxon>Dikarya</taxon>
        <taxon>Ascomycota</taxon>
        <taxon>Pezizomycotina</taxon>
        <taxon>Eurotiomycetes</taxon>
        <taxon>Chaetothyriomycetidae</taxon>
        <taxon>Chaetothyriales</taxon>
        <taxon>Chaetothyriales incertae sedis</taxon>
        <taxon>Neophaeococcomyces</taxon>
    </lineage>
</organism>
<sequence length="303" mass="34079">MTSGLAEAFETTFKTFDALVNNEKETTTNINHQFEELRSSIENIQRDITLSRPKSTGEPHRRNALPLETIKTLTNSSIAALTSSFPKLHVTIRMNGSEKGKSLSRQGPQATVKAINTAIEDTSRTITLLQGIKIKAARNLRSGDTKAFIHDRRQFEILKERSTAWTTLLELRARLSIELFKIVIHRVTSKSIGGNIHFDETSANQIHNIVKDQNREAFENGDRICSVAWLKQPTNEVSALVVGLDKPLQQTTLSNITPELQRVSHARTYGKQQIYHMVPLAELSAQKEPMPLQLHNPVHTITF</sequence>